<reference evidence="2" key="1">
    <citation type="submission" date="2015-04" db="UniProtKB">
        <authorList>
            <consortium name="EnsemblPlants"/>
        </authorList>
    </citation>
    <scope>IDENTIFICATION</scope>
    <source>
        <strain evidence="2">SL10</strain>
    </source>
</reference>
<proteinExistence type="predicted"/>
<reference evidence="2" key="2">
    <citation type="submission" date="2018-04" db="EMBL/GenBank/DDBJ databases">
        <title>OnivRS2 (Oryza nivara Reference Sequence Version 2).</title>
        <authorList>
            <person name="Zhang J."/>
            <person name="Kudrna D."/>
            <person name="Lee S."/>
            <person name="Talag J."/>
            <person name="Rajasekar S."/>
            <person name="Welchert J."/>
            <person name="Hsing Y.-I."/>
            <person name="Wing R.A."/>
        </authorList>
    </citation>
    <scope>NUCLEOTIDE SEQUENCE [LARGE SCALE GENOMIC DNA]</scope>
    <source>
        <strain evidence="2">SL10</strain>
    </source>
</reference>
<evidence type="ECO:0000256" key="1">
    <source>
        <dbReference type="SAM" id="MobiDB-lite"/>
    </source>
</evidence>
<feature type="compositionally biased region" description="Basic and acidic residues" evidence="1">
    <location>
        <begin position="1"/>
        <end position="31"/>
    </location>
</feature>
<feature type="region of interest" description="Disordered" evidence="1">
    <location>
        <begin position="128"/>
        <end position="154"/>
    </location>
</feature>
<accession>A0A0E0G9X0</accession>
<name>A0A0E0G9X0_ORYNI</name>
<evidence type="ECO:0000313" key="2">
    <source>
        <dbReference type="EnsemblPlants" id="ONIVA02G26960.1"/>
    </source>
</evidence>
<dbReference type="Gramene" id="ONIVA02G26960.1">
    <property type="protein sequence ID" value="ONIVA02G26960.1"/>
    <property type="gene ID" value="ONIVA02G26960"/>
</dbReference>
<dbReference type="Proteomes" id="UP000006591">
    <property type="component" value="Chromosome 2"/>
</dbReference>
<feature type="region of interest" description="Disordered" evidence="1">
    <location>
        <begin position="1"/>
        <end position="52"/>
    </location>
</feature>
<protein>
    <submittedName>
        <fullName evidence="2">Uncharacterized protein</fullName>
    </submittedName>
</protein>
<dbReference type="EnsemblPlants" id="ONIVA02G26960.1">
    <property type="protein sequence ID" value="ONIVA02G26960.1"/>
    <property type="gene ID" value="ONIVA02G26960"/>
</dbReference>
<dbReference type="STRING" id="4536.A0A0E0G9X0"/>
<evidence type="ECO:0000313" key="3">
    <source>
        <dbReference type="Proteomes" id="UP000006591"/>
    </source>
</evidence>
<dbReference type="AlphaFoldDB" id="A0A0E0G9X0"/>
<organism evidence="2">
    <name type="scientific">Oryza nivara</name>
    <name type="common">Indian wild rice</name>
    <name type="synonym">Oryza sativa f. spontanea</name>
    <dbReference type="NCBI Taxonomy" id="4536"/>
    <lineage>
        <taxon>Eukaryota</taxon>
        <taxon>Viridiplantae</taxon>
        <taxon>Streptophyta</taxon>
        <taxon>Embryophyta</taxon>
        <taxon>Tracheophyta</taxon>
        <taxon>Spermatophyta</taxon>
        <taxon>Magnoliopsida</taxon>
        <taxon>Liliopsida</taxon>
        <taxon>Poales</taxon>
        <taxon>Poaceae</taxon>
        <taxon>BOP clade</taxon>
        <taxon>Oryzoideae</taxon>
        <taxon>Oryzeae</taxon>
        <taxon>Oryzinae</taxon>
        <taxon>Oryza</taxon>
    </lineage>
</organism>
<feature type="compositionally biased region" description="Basic and acidic residues" evidence="1">
    <location>
        <begin position="128"/>
        <end position="139"/>
    </location>
</feature>
<dbReference type="HOGENOM" id="CLU_922513_0_0_1"/>
<sequence length="302" mass="32553">MEMEGKGGGKRDRGADRPPRVCHGWRVERGPYESGAHSGRTARPPSRAGPVGSSLDVMGMEGIRNEYPFSCDQSNTAEKTLYSPVDGGGGDNAYVVFLSLVEGAILASLRGGGAGDDELQLCIESARRRGLASDKESRSRRAAGGGPTQSRKQAPYEIFLAGKPTEMGPDQIGEIIVLQSDEHGDCHVAPPLADPPVSLGGIGKSDASPEDLHKNYSTPEVYNSYSIPPSLQPTSLATKGAKPTLHLGQTRPSLFPPPPLFSALVSERHSNRYGMVFVLLLHRSYETRTTNRWTWEEVSTRV</sequence>
<keyword evidence="3" id="KW-1185">Reference proteome</keyword>